<dbReference type="InterPro" id="IPR037382">
    <property type="entry name" value="Rsc/polybromo"/>
</dbReference>
<feature type="domain" description="Bromo" evidence="10">
    <location>
        <begin position="123"/>
        <end position="203"/>
    </location>
</feature>
<dbReference type="GO" id="GO:0003682">
    <property type="term" value="F:chromatin binding"/>
    <property type="evidence" value="ECO:0007669"/>
    <property type="project" value="TreeGrafter"/>
</dbReference>
<keyword evidence="2" id="KW-0677">Repeat</keyword>
<keyword evidence="6" id="KW-0804">Transcription</keyword>
<dbReference type="InterPro" id="IPR054551">
    <property type="entry name" value="RSC4_Ig-like"/>
</dbReference>
<keyword evidence="5 8" id="KW-0103">Bromodomain</keyword>
<dbReference type="PANTHER" id="PTHR16062:SF19">
    <property type="entry name" value="PROTEIN POLYBROMO-1"/>
    <property type="match status" value="1"/>
</dbReference>
<dbReference type="InterPro" id="IPR001487">
    <property type="entry name" value="Bromodomain"/>
</dbReference>
<accession>A0A1S9RM13</accession>
<reference evidence="12" key="1">
    <citation type="submission" date="2015-09" db="EMBL/GenBank/DDBJ databases">
        <authorList>
            <person name="Fill T.P."/>
            <person name="Baretta J.F."/>
            <person name="de Almeida L.G."/>
            <person name="Rocha M."/>
            <person name="de Souza D.H."/>
            <person name="Malavazi I."/>
            <person name="Cerdeira L.T."/>
            <person name="Hong H."/>
            <person name="Samborskyy M."/>
            <person name="de Vasconcelos A.T."/>
            <person name="Leadlay P."/>
            <person name="Rodrigues-Filho E."/>
        </authorList>
    </citation>
    <scope>NUCLEOTIDE SEQUENCE [LARGE SCALE GENOMIC DNA]</scope>
    <source>
        <strain evidence="12">LaBioMMi 136</strain>
    </source>
</reference>
<dbReference type="InterPro" id="IPR036427">
    <property type="entry name" value="Bromodomain-like_sf"/>
</dbReference>
<evidence type="ECO:0000256" key="1">
    <source>
        <dbReference type="ARBA" id="ARBA00004123"/>
    </source>
</evidence>
<dbReference type="GO" id="GO:0016586">
    <property type="term" value="C:RSC-type complex"/>
    <property type="evidence" value="ECO:0007669"/>
    <property type="project" value="InterPro"/>
</dbReference>
<feature type="compositionally biased region" description="Basic and acidic residues" evidence="9">
    <location>
        <begin position="230"/>
        <end position="240"/>
    </location>
</feature>
<dbReference type="Pfam" id="PF00439">
    <property type="entry name" value="Bromodomain"/>
    <property type="match status" value="1"/>
</dbReference>
<dbReference type="Proteomes" id="UP000190744">
    <property type="component" value="Unassembled WGS sequence"/>
</dbReference>
<dbReference type="SMART" id="SM00297">
    <property type="entry name" value="BROMO"/>
    <property type="match status" value="1"/>
</dbReference>
<dbReference type="SUPFAM" id="SSF47370">
    <property type="entry name" value="Bromodomain"/>
    <property type="match status" value="1"/>
</dbReference>
<dbReference type="GO" id="GO:0006338">
    <property type="term" value="P:chromatin remodeling"/>
    <property type="evidence" value="ECO:0007669"/>
    <property type="project" value="InterPro"/>
</dbReference>
<evidence type="ECO:0000256" key="6">
    <source>
        <dbReference type="ARBA" id="ARBA00023163"/>
    </source>
</evidence>
<evidence type="ECO:0000256" key="2">
    <source>
        <dbReference type="ARBA" id="ARBA00022737"/>
    </source>
</evidence>
<dbReference type="Gene3D" id="1.20.920.10">
    <property type="entry name" value="Bromodomain-like"/>
    <property type="match status" value="1"/>
</dbReference>
<proteinExistence type="predicted"/>
<dbReference type="PROSITE" id="PS50014">
    <property type="entry name" value="BROMODOMAIN_2"/>
    <property type="match status" value="1"/>
</dbReference>
<feature type="compositionally biased region" description="Basic and acidic residues" evidence="9">
    <location>
        <begin position="267"/>
        <end position="277"/>
    </location>
</feature>
<dbReference type="CDD" id="cd04369">
    <property type="entry name" value="Bromodomain"/>
    <property type="match status" value="1"/>
</dbReference>
<gene>
    <name evidence="11" type="ORF">PEBR_21542</name>
</gene>
<comment type="caution">
    <text evidence="11">The sequence shown here is derived from an EMBL/GenBank/DDBJ whole genome shotgun (WGS) entry which is preliminary data.</text>
</comment>
<feature type="compositionally biased region" description="Basic residues" evidence="9">
    <location>
        <begin position="18"/>
        <end position="27"/>
    </location>
</feature>
<evidence type="ECO:0000259" key="10">
    <source>
        <dbReference type="PROSITE" id="PS50014"/>
    </source>
</evidence>
<evidence type="ECO:0000313" key="11">
    <source>
        <dbReference type="EMBL" id="OOQ86401.1"/>
    </source>
</evidence>
<feature type="region of interest" description="Disordered" evidence="9">
    <location>
        <begin position="230"/>
        <end position="384"/>
    </location>
</feature>
<feature type="compositionally biased region" description="Basic residues" evidence="9">
    <location>
        <begin position="293"/>
        <end position="304"/>
    </location>
</feature>
<name>A0A1S9RM13_PENBI</name>
<evidence type="ECO:0000256" key="5">
    <source>
        <dbReference type="ARBA" id="ARBA00023117"/>
    </source>
</evidence>
<dbReference type="EMBL" id="LJBN01000142">
    <property type="protein sequence ID" value="OOQ86401.1"/>
    <property type="molecule type" value="Genomic_DNA"/>
</dbReference>
<evidence type="ECO:0000256" key="4">
    <source>
        <dbReference type="ARBA" id="ARBA00023015"/>
    </source>
</evidence>
<protein>
    <recommendedName>
        <fullName evidence="10">Bromo domain-containing protein</fullName>
    </recommendedName>
</protein>
<keyword evidence="4" id="KW-0805">Transcription regulation</keyword>
<organism evidence="11 12">
    <name type="scientific">Penicillium brasilianum</name>
    <dbReference type="NCBI Taxonomy" id="104259"/>
    <lineage>
        <taxon>Eukaryota</taxon>
        <taxon>Fungi</taxon>
        <taxon>Dikarya</taxon>
        <taxon>Ascomycota</taxon>
        <taxon>Pezizomycotina</taxon>
        <taxon>Eurotiomycetes</taxon>
        <taxon>Eurotiomycetidae</taxon>
        <taxon>Eurotiales</taxon>
        <taxon>Aspergillaceae</taxon>
        <taxon>Penicillium</taxon>
    </lineage>
</organism>
<evidence type="ECO:0000256" key="9">
    <source>
        <dbReference type="SAM" id="MobiDB-lite"/>
    </source>
</evidence>
<evidence type="ECO:0000256" key="8">
    <source>
        <dbReference type="PROSITE-ProRule" id="PRU00035"/>
    </source>
</evidence>
<comment type="subcellular location">
    <subcellularLocation>
        <location evidence="1">Nucleus</location>
    </subcellularLocation>
</comment>
<feature type="compositionally biased region" description="Polar residues" evidence="9">
    <location>
        <begin position="241"/>
        <end position="254"/>
    </location>
</feature>
<evidence type="ECO:0000256" key="3">
    <source>
        <dbReference type="ARBA" id="ARBA00022853"/>
    </source>
</evidence>
<sequence>MSTKRRGAAAASPDVRLRGQKRRKVSVSRRTLALHPPRPLRGTNFGREGLSGLDSADESPVDPEESDQIPSPEDSEPADDAEAEEGSEAEDDEKETEADFEGDSLQTAQDKIMTELTRLKDDDGEDVAYPFIGKPDRNLYRDYYEIIQHPVSLRTIQKQVRGTDSRKNPSKTTAFPTWKSFEEEVAYIWRNAREYNEDGSDISMLAEAKKHVPDPTQVDGHPEMPRIKLKMGAREVEPRSQRLTLKTAGQTSETPSKDEGVSSGVTVDKESLKRQQELVRTGSASQEADTHRMSPRNRSLRRHLASPSRSSVATTPSISEQPQNGPAAAKELAGVIKSESSGLASQHPETARPLNGLHAVPSEPHDTPAPQPVATSPLDSLLRRPGRDASSALIRNVQIITHPSLSLKVGLSLDIPPSATLSQQSITINLPASHSLLTIRPTVIPGTAQRHVKMVAHVGMQRLHPSAADTSGLAYDIPLHPGTTKVDLEAIAGPARGVPKTGPPGSEIDYERVTVFLNLLR</sequence>
<keyword evidence="7" id="KW-0539">Nucleus</keyword>
<keyword evidence="3" id="KW-0156">Chromatin regulator</keyword>
<feature type="region of interest" description="Disordered" evidence="9">
    <location>
        <begin position="1"/>
        <end position="112"/>
    </location>
</feature>
<evidence type="ECO:0000313" key="12">
    <source>
        <dbReference type="Proteomes" id="UP000190744"/>
    </source>
</evidence>
<feature type="compositionally biased region" description="Acidic residues" evidence="9">
    <location>
        <begin position="55"/>
        <end position="102"/>
    </location>
</feature>
<feature type="compositionally biased region" description="Polar residues" evidence="9">
    <location>
        <begin position="338"/>
        <end position="348"/>
    </location>
</feature>
<dbReference type="AlphaFoldDB" id="A0A1S9RM13"/>
<evidence type="ECO:0000256" key="7">
    <source>
        <dbReference type="ARBA" id="ARBA00023242"/>
    </source>
</evidence>
<dbReference type="PANTHER" id="PTHR16062">
    <property type="entry name" value="SWI/SNF-RELATED"/>
    <property type="match status" value="1"/>
</dbReference>
<feature type="compositionally biased region" description="Polar residues" evidence="9">
    <location>
        <begin position="307"/>
        <end position="324"/>
    </location>
</feature>
<dbReference type="GO" id="GO:0006368">
    <property type="term" value="P:transcription elongation by RNA polymerase II"/>
    <property type="evidence" value="ECO:0007669"/>
    <property type="project" value="TreeGrafter"/>
</dbReference>
<dbReference type="Pfam" id="PF22994">
    <property type="entry name" value="RSC4_Ig_like"/>
    <property type="match status" value="1"/>
</dbReference>